<dbReference type="Pfam" id="PF17906">
    <property type="entry name" value="HTH_48"/>
    <property type="match status" value="1"/>
</dbReference>
<dbReference type="GO" id="GO:0035861">
    <property type="term" value="C:site of double-strand break"/>
    <property type="evidence" value="ECO:0007669"/>
    <property type="project" value="TreeGrafter"/>
</dbReference>
<dbReference type="GO" id="GO:0003690">
    <property type="term" value="F:double-stranded DNA binding"/>
    <property type="evidence" value="ECO:0007669"/>
    <property type="project" value="TreeGrafter"/>
</dbReference>
<dbReference type="GO" id="GO:0044774">
    <property type="term" value="P:mitotic DNA integrity checkpoint signaling"/>
    <property type="evidence" value="ECO:0007669"/>
    <property type="project" value="TreeGrafter"/>
</dbReference>
<feature type="non-terminal residue" evidence="2">
    <location>
        <position position="182"/>
    </location>
</feature>
<dbReference type="OrthoDB" id="5872915at2759"/>
<gene>
    <name evidence="2" type="ORF">ANCDUO_07569</name>
</gene>
<dbReference type="GO" id="GO:0003697">
    <property type="term" value="F:single-stranded DNA binding"/>
    <property type="evidence" value="ECO:0007669"/>
    <property type="project" value="TreeGrafter"/>
</dbReference>
<reference evidence="2" key="1">
    <citation type="submission" date="2013-12" db="EMBL/GenBank/DDBJ databases">
        <title>Draft genome of the parsitic nematode Ancylostoma duodenale.</title>
        <authorList>
            <person name="Mitreva M."/>
        </authorList>
    </citation>
    <scope>NUCLEOTIDE SEQUENCE [LARGE SCALE GENOMIC DNA]</scope>
    <source>
        <strain evidence="2">Zhejiang</strain>
    </source>
</reference>
<dbReference type="GO" id="GO:0046975">
    <property type="term" value="F:histone H3K36 methyltransferase activity"/>
    <property type="evidence" value="ECO:0007669"/>
    <property type="project" value="TreeGrafter"/>
</dbReference>
<evidence type="ECO:0000313" key="3">
    <source>
        <dbReference type="Proteomes" id="UP000054047"/>
    </source>
</evidence>
<keyword evidence="3" id="KW-1185">Reference proteome</keyword>
<accession>A0A0C2CYN6</accession>
<dbReference type="GO" id="GO:0006303">
    <property type="term" value="P:double-strand break repair via nonhomologous end joining"/>
    <property type="evidence" value="ECO:0007669"/>
    <property type="project" value="TreeGrafter"/>
</dbReference>
<sequence length="182" mass="20641">MWVPDVVTCGWGFDWDCGCGIVNGAPKPPSLSSWILRNLEQLLFKGEMNTRDFRTIMFYEFKLRHNAAQATANINSAFGHGTVSERNVRRWFERFRKGDASLEYQGGRGPRNVLDDEVLRDAVEGNRESSVRALAAELGASKSTVGRHLGQMDMVKKMPKWILHQVTADQQMNRLNICLNLI</sequence>
<protein>
    <recommendedName>
        <fullName evidence="1">Mos1 transposase HTH domain-containing protein</fullName>
    </recommendedName>
</protein>
<evidence type="ECO:0000313" key="2">
    <source>
        <dbReference type="EMBL" id="KIH62153.1"/>
    </source>
</evidence>
<dbReference type="GO" id="GO:0042800">
    <property type="term" value="F:histone H3K4 methyltransferase activity"/>
    <property type="evidence" value="ECO:0007669"/>
    <property type="project" value="TreeGrafter"/>
</dbReference>
<dbReference type="GO" id="GO:0015074">
    <property type="term" value="P:DNA integration"/>
    <property type="evidence" value="ECO:0007669"/>
    <property type="project" value="TreeGrafter"/>
</dbReference>
<dbReference type="Proteomes" id="UP000054047">
    <property type="component" value="Unassembled WGS sequence"/>
</dbReference>
<name>A0A0C2CYN6_9BILA</name>
<dbReference type="GO" id="GO:0044547">
    <property type="term" value="F:DNA topoisomerase binding"/>
    <property type="evidence" value="ECO:0007669"/>
    <property type="project" value="TreeGrafter"/>
</dbReference>
<dbReference type="EMBL" id="KN729547">
    <property type="protein sequence ID" value="KIH62153.1"/>
    <property type="molecule type" value="Genomic_DNA"/>
</dbReference>
<evidence type="ECO:0000259" key="1">
    <source>
        <dbReference type="Pfam" id="PF17906"/>
    </source>
</evidence>
<dbReference type="InterPro" id="IPR041426">
    <property type="entry name" value="Mos1_HTH"/>
</dbReference>
<dbReference type="Gene3D" id="1.10.10.1450">
    <property type="match status" value="1"/>
</dbReference>
<organism evidence="2 3">
    <name type="scientific">Ancylostoma duodenale</name>
    <dbReference type="NCBI Taxonomy" id="51022"/>
    <lineage>
        <taxon>Eukaryota</taxon>
        <taxon>Metazoa</taxon>
        <taxon>Ecdysozoa</taxon>
        <taxon>Nematoda</taxon>
        <taxon>Chromadorea</taxon>
        <taxon>Rhabditida</taxon>
        <taxon>Rhabditina</taxon>
        <taxon>Rhabditomorpha</taxon>
        <taxon>Strongyloidea</taxon>
        <taxon>Ancylostomatidae</taxon>
        <taxon>Ancylostomatinae</taxon>
        <taxon>Ancylostoma</taxon>
    </lineage>
</organism>
<dbReference type="PANTHER" id="PTHR46060">
    <property type="entry name" value="MARINER MOS1 TRANSPOSASE-LIKE PROTEIN"/>
    <property type="match status" value="1"/>
</dbReference>
<dbReference type="GO" id="GO:0000729">
    <property type="term" value="P:DNA double-strand break processing"/>
    <property type="evidence" value="ECO:0007669"/>
    <property type="project" value="TreeGrafter"/>
</dbReference>
<dbReference type="GO" id="GO:0000793">
    <property type="term" value="C:condensed chromosome"/>
    <property type="evidence" value="ECO:0007669"/>
    <property type="project" value="TreeGrafter"/>
</dbReference>
<dbReference type="AlphaFoldDB" id="A0A0C2CYN6"/>
<dbReference type="GO" id="GO:0005634">
    <property type="term" value="C:nucleus"/>
    <property type="evidence" value="ECO:0007669"/>
    <property type="project" value="TreeGrafter"/>
</dbReference>
<dbReference type="GO" id="GO:0000014">
    <property type="term" value="F:single-stranded DNA endodeoxyribonuclease activity"/>
    <property type="evidence" value="ECO:0007669"/>
    <property type="project" value="TreeGrafter"/>
</dbReference>
<dbReference type="InterPro" id="IPR052709">
    <property type="entry name" value="Transposase-MT_Hybrid"/>
</dbReference>
<feature type="domain" description="Mos1 transposase HTH" evidence="1">
    <location>
        <begin position="51"/>
        <end position="99"/>
    </location>
</feature>
<dbReference type="PANTHER" id="PTHR46060:SF2">
    <property type="entry name" value="HISTONE-LYSINE N-METHYLTRANSFERASE SETMAR"/>
    <property type="match status" value="1"/>
</dbReference>
<dbReference type="GO" id="GO:0031297">
    <property type="term" value="P:replication fork processing"/>
    <property type="evidence" value="ECO:0007669"/>
    <property type="project" value="TreeGrafter"/>
</dbReference>
<proteinExistence type="predicted"/>